<reference evidence="2" key="1">
    <citation type="submission" date="2020-11" db="EMBL/GenBank/DDBJ databases">
        <authorList>
            <person name="Tran Van P."/>
        </authorList>
    </citation>
    <scope>NUCLEOTIDE SEQUENCE</scope>
</reference>
<dbReference type="OrthoDB" id="10214772at2759"/>
<keyword evidence="3" id="KW-1185">Reference proteome</keyword>
<sequence length="331" mass="34516">MLAATECEAPPASASTASVAVDGSGRQWKAVEGSAWTSTRMHPQRSEEHDEPRLANFIDLFGGAAGTIGGDLITGEGENLTGTGGKTDGNLTGAGGRTDGNLTGAGGRTGVNLTGAGGRRDGNLTSEEVRADAGDLTFGEGKGNFEILKKYAEQNPEMTKAKQVFDTLNSLTPLQIENAMTFLERATEAYQIDLGDTDSRTTPNVGSVSDIVHRLTSFVPFSPIGVTEKQLEDILNGEVTACELQSNYEAGQCLGTGSVKPLSLERLSSGSRASLERLSSVSRAALERLSSGSRASLERLSSGSRAALERLSSGSRAALERLSSGSRAALE</sequence>
<proteinExistence type="predicted"/>
<dbReference type="AlphaFoldDB" id="A0A7R9AJG1"/>
<accession>A0A7R9AJG1</accession>
<dbReference type="EMBL" id="LR915967">
    <property type="protein sequence ID" value="CAD7255057.1"/>
    <property type="molecule type" value="Genomic_DNA"/>
</dbReference>
<evidence type="ECO:0000313" key="3">
    <source>
        <dbReference type="Proteomes" id="UP000677054"/>
    </source>
</evidence>
<dbReference type="Proteomes" id="UP000677054">
    <property type="component" value="Unassembled WGS sequence"/>
</dbReference>
<evidence type="ECO:0000313" key="2">
    <source>
        <dbReference type="EMBL" id="CAD7255057.1"/>
    </source>
</evidence>
<feature type="region of interest" description="Disordered" evidence="1">
    <location>
        <begin position="79"/>
        <end position="126"/>
    </location>
</feature>
<feature type="non-terminal residue" evidence="2">
    <location>
        <position position="1"/>
    </location>
</feature>
<name>A0A7R9AJG1_9CRUS</name>
<organism evidence="2">
    <name type="scientific">Darwinula stevensoni</name>
    <dbReference type="NCBI Taxonomy" id="69355"/>
    <lineage>
        <taxon>Eukaryota</taxon>
        <taxon>Metazoa</taxon>
        <taxon>Ecdysozoa</taxon>
        <taxon>Arthropoda</taxon>
        <taxon>Crustacea</taxon>
        <taxon>Oligostraca</taxon>
        <taxon>Ostracoda</taxon>
        <taxon>Podocopa</taxon>
        <taxon>Podocopida</taxon>
        <taxon>Darwinulocopina</taxon>
        <taxon>Darwinuloidea</taxon>
        <taxon>Darwinulidae</taxon>
        <taxon>Darwinula</taxon>
    </lineage>
</organism>
<feature type="compositionally biased region" description="Gly residues" evidence="1">
    <location>
        <begin position="82"/>
        <end position="109"/>
    </location>
</feature>
<evidence type="ECO:0000256" key="1">
    <source>
        <dbReference type="SAM" id="MobiDB-lite"/>
    </source>
</evidence>
<feature type="compositionally biased region" description="Low complexity" evidence="1">
    <location>
        <begin position="9"/>
        <end position="21"/>
    </location>
</feature>
<feature type="region of interest" description="Disordered" evidence="1">
    <location>
        <begin position="1"/>
        <end position="51"/>
    </location>
</feature>
<gene>
    <name evidence="2" type="ORF">DSTB1V02_LOCUS14802</name>
</gene>
<protein>
    <submittedName>
        <fullName evidence="2">Uncharacterized protein</fullName>
    </submittedName>
</protein>
<dbReference type="EMBL" id="CAJPEV010016449">
    <property type="protein sequence ID" value="CAG0907349.1"/>
    <property type="molecule type" value="Genomic_DNA"/>
</dbReference>